<protein>
    <submittedName>
        <fullName evidence="2">Uncharacterized protein</fullName>
    </submittedName>
</protein>
<sequence length="256" mass="28537">MIFCISAVSISSASIGGHPPLLRASATEFALAAKKTILISQFFLTSRVVTPSAMVNNRKREKTSRSSSRDQMTRLLQSAEFKTMLMTVVKKAVSEAMVDIKEDLRKSIWDMHEKMKRKAAPIVAIGVPESGSSLMFERNLADTNKVHQLLQHVDATSAPVAVYRIGRQKEDGRPRLLKVVMSSQFAQRDLLKKAHKLKTFCGAGGRPILLRPSMSLEELAQYYANRRRNSPNQSPATNANATPLQQRKDTPMDQKN</sequence>
<name>A0A8R1EVB1_CAEJA</name>
<organism evidence="2 3">
    <name type="scientific">Caenorhabditis japonica</name>
    <dbReference type="NCBI Taxonomy" id="281687"/>
    <lineage>
        <taxon>Eukaryota</taxon>
        <taxon>Metazoa</taxon>
        <taxon>Ecdysozoa</taxon>
        <taxon>Nematoda</taxon>
        <taxon>Chromadorea</taxon>
        <taxon>Rhabditida</taxon>
        <taxon>Rhabditina</taxon>
        <taxon>Rhabditomorpha</taxon>
        <taxon>Rhabditoidea</taxon>
        <taxon>Rhabditidae</taxon>
        <taxon>Peloderinae</taxon>
        <taxon>Caenorhabditis</taxon>
    </lineage>
</organism>
<dbReference type="EnsemblMetazoa" id="CJA42885.1">
    <property type="protein sequence ID" value="CJA42885.1"/>
    <property type="gene ID" value="WBGene00218733"/>
</dbReference>
<evidence type="ECO:0000256" key="1">
    <source>
        <dbReference type="SAM" id="MobiDB-lite"/>
    </source>
</evidence>
<proteinExistence type="predicted"/>
<accession>A0A8R1EVB1</accession>
<evidence type="ECO:0000313" key="2">
    <source>
        <dbReference type="EnsemblMetazoa" id="CJA42885.1"/>
    </source>
</evidence>
<reference evidence="3" key="1">
    <citation type="submission" date="2010-08" db="EMBL/GenBank/DDBJ databases">
        <authorList>
            <consortium name="Caenorhabditis japonica Sequencing Consortium"/>
            <person name="Wilson R.K."/>
        </authorList>
    </citation>
    <scope>NUCLEOTIDE SEQUENCE [LARGE SCALE GENOMIC DNA]</scope>
    <source>
        <strain evidence="3">DF5081</strain>
    </source>
</reference>
<feature type="compositionally biased region" description="Basic and acidic residues" evidence="1">
    <location>
        <begin position="246"/>
        <end position="256"/>
    </location>
</feature>
<evidence type="ECO:0000313" key="3">
    <source>
        <dbReference type="Proteomes" id="UP000005237"/>
    </source>
</evidence>
<feature type="compositionally biased region" description="Polar residues" evidence="1">
    <location>
        <begin position="230"/>
        <end position="245"/>
    </location>
</feature>
<dbReference type="Proteomes" id="UP000005237">
    <property type="component" value="Unassembled WGS sequence"/>
</dbReference>
<feature type="region of interest" description="Disordered" evidence="1">
    <location>
        <begin position="226"/>
        <end position="256"/>
    </location>
</feature>
<reference evidence="2" key="2">
    <citation type="submission" date="2022-06" db="UniProtKB">
        <authorList>
            <consortium name="EnsemblMetazoa"/>
        </authorList>
    </citation>
    <scope>IDENTIFICATION</scope>
    <source>
        <strain evidence="2">DF5081</strain>
    </source>
</reference>
<dbReference type="AlphaFoldDB" id="A0A8R1EVB1"/>
<keyword evidence="3" id="KW-1185">Reference proteome</keyword>